<protein>
    <submittedName>
        <fullName evidence="2 3">Membrane protein</fullName>
    </submittedName>
</protein>
<dbReference type="Pfam" id="PF10067">
    <property type="entry name" value="DUF2306"/>
    <property type="match status" value="1"/>
</dbReference>
<keyword evidence="1" id="KW-0472">Membrane</keyword>
<keyword evidence="1" id="KW-0812">Transmembrane</keyword>
<accession>A0A7W7HJ50</accession>
<feature type="transmembrane region" description="Helical" evidence="1">
    <location>
        <begin position="85"/>
        <end position="107"/>
    </location>
</feature>
<feature type="transmembrane region" description="Helical" evidence="1">
    <location>
        <begin position="153"/>
        <end position="174"/>
    </location>
</feature>
<feature type="transmembrane region" description="Helical" evidence="1">
    <location>
        <begin position="119"/>
        <end position="141"/>
    </location>
</feature>
<feature type="transmembrane region" description="Helical" evidence="1">
    <location>
        <begin position="54"/>
        <end position="73"/>
    </location>
</feature>
<sequence>MRTQVARSNWLVPGALLLLAAVPGIAGSLRLAEFAGGAQTLPDSERITSAPLPVIVHIVSVLVFSVLGAFQFAPGLRRRRGWHRVAGRIVVPAGLVAALSGLWLSLFLPRSPIDGDATAAVRVLVVVYMAVSLCLGLAAVLRRDFARHRAWMIRGYAIGMGAGTQAFTQGFWLATAGPLTMWGKTGTLAAGWLINIVVAEWVIRRTRS</sequence>
<comment type="caution">
    <text evidence="3">The sequence shown here is derived from an EMBL/GenBank/DDBJ whole genome shotgun (WGS) entry which is preliminary data.</text>
</comment>
<keyword evidence="5" id="KW-1185">Reference proteome</keyword>
<organism evidence="3 4">
    <name type="scientific">Actinoplanes lobatus</name>
    <dbReference type="NCBI Taxonomy" id="113568"/>
    <lineage>
        <taxon>Bacteria</taxon>
        <taxon>Bacillati</taxon>
        <taxon>Actinomycetota</taxon>
        <taxon>Actinomycetes</taxon>
        <taxon>Micromonosporales</taxon>
        <taxon>Micromonosporaceae</taxon>
        <taxon>Actinoplanes</taxon>
    </lineage>
</organism>
<reference evidence="2 5" key="2">
    <citation type="submission" date="2021-01" db="EMBL/GenBank/DDBJ databases">
        <title>Whole genome shotgun sequence of Actinoplanes lobatus NBRC 12513.</title>
        <authorList>
            <person name="Komaki H."/>
            <person name="Tamura T."/>
        </authorList>
    </citation>
    <scope>NUCLEOTIDE SEQUENCE [LARGE SCALE GENOMIC DNA]</scope>
    <source>
        <strain evidence="2 5">NBRC 12513</strain>
    </source>
</reference>
<evidence type="ECO:0000313" key="5">
    <source>
        <dbReference type="Proteomes" id="UP000631312"/>
    </source>
</evidence>
<evidence type="ECO:0000256" key="1">
    <source>
        <dbReference type="SAM" id="Phobius"/>
    </source>
</evidence>
<dbReference type="Proteomes" id="UP000631312">
    <property type="component" value="Unassembled WGS sequence"/>
</dbReference>
<evidence type="ECO:0000313" key="3">
    <source>
        <dbReference type="EMBL" id="MBB4751498.1"/>
    </source>
</evidence>
<dbReference type="Proteomes" id="UP000590511">
    <property type="component" value="Unassembled WGS sequence"/>
</dbReference>
<dbReference type="EMBL" id="BOMP01000060">
    <property type="protein sequence ID" value="GIE41108.1"/>
    <property type="molecule type" value="Genomic_DNA"/>
</dbReference>
<name>A0A7W7HJ50_9ACTN</name>
<reference evidence="3 4" key="1">
    <citation type="submission" date="2020-08" db="EMBL/GenBank/DDBJ databases">
        <title>Sequencing the genomes of 1000 actinobacteria strains.</title>
        <authorList>
            <person name="Klenk H.-P."/>
        </authorList>
    </citation>
    <scope>NUCLEOTIDE SEQUENCE [LARGE SCALE GENOMIC DNA]</scope>
    <source>
        <strain evidence="3 4">DSM 43150</strain>
    </source>
</reference>
<proteinExistence type="predicted"/>
<gene>
    <name evidence="2" type="ORF">Alo02nite_40060</name>
    <name evidence="3" type="ORF">BJ964_005659</name>
</gene>
<dbReference type="EMBL" id="JACHNC010000001">
    <property type="protein sequence ID" value="MBB4751498.1"/>
    <property type="molecule type" value="Genomic_DNA"/>
</dbReference>
<dbReference type="AlphaFoldDB" id="A0A7W7HJ50"/>
<evidence type="ECO:0000313" key="4">
    <source>
        <dbReference type="Proteomes" id="UP000590511"/>
    </source>
</evidence>
<dbReference type="InterPro" id="IPR018750">
    <property type="entry name" value="DUF2306_membrane"/>
</dbReference>
<feature type="transmembrane region" description="Helical" evidence="1">
    <location>
        <begin position="186"/>
        <end position="203"/>
    </location>
</feature>
<dbReference type="RefSeq" id="WP_188123525.1">
    <property type="nucleotide sequence ID" value="NZ_BOMP01000060.1"/>
</dbReference>
<evidence type="ECO:0000313" key="2">
    <source>
        <dbReference type="EMBL" id="GIE41108.1"/>
    </source>
</evidence>
<keyword evidence="1" id="KW-1133">Transmembrane helix</keyword>